<keyword evidence="3" id="KW-1185">Reference proteome</keyword>
<dbReference type="NCBIfam" id="NF038128">
    <property type="entry name" value="choice_anch_J"/>
    <property type="match status" value="1"/>
</dbReference>
<feature type="chain" id="PRO_5047076369" evidence="1">
    <location>
        <begin position="22"/>
        <end position="225"/>
    </location>
</feature>
<keyword evidence="1" id="KW-0732">Signal</keyword>
<sequence length="225" mass="23411">MKFRFMASAVFSLCVSGPLLAQQLTEGFDAEGLPEGWQARNQSTTVGDNANCWNQAGDIELFASQAGSGQMLANFRCEAADGDISGWLLTPQLTGLQNGNVLTFYTTKAEGSEYADRLEVRLCVGEGCTATGSTGSGAGDVGQFTTLLLTVNPTLGVGAANYPESYTQFSATLTGLPAGTNTGAIAFRYWVTSGGPTGANSDIIGLDTVNLTDTTPVSLQSFSVE</sequence>
<protein>
    <submittedName>
        <fullName evidence="2">Choice-of-anchor J domain-containing protein</fullName>
    </submittedName>
</protein>
<dbReference type="Gene3D" id="2.60.120.200">
    <property type="match status" value="1"/>
</dbReference>
<evidence type="ECO:0000256" key="1">
    <source>
        <dbReference type="SAM" id="SignalP"/>
    </source>
</evidence>
<dbReference type="Proteomes" id="UP001064632">
    <property type="component" value="Chromosome"/>
</dbReference>
<dbReference type="EMBL" id="CP104694">
    <property type="protein sequence ID" value="UXI67677.1"/>
    <property type="molecule type" value="Genomic_DNA"/>
</dbReference>
<dbReference type="RefSeq" id="WP_261694647.1">
    <property type="nucleotide sequence ID" value="NZ_CP104694.1"/>
</dbReference>
<proteinExistence type="predicted"/>
<gene>
    <name evidence="2" type="ORF">N4264_23530</name>
</gene>
<evidence type="ECO:0000313" key="2">
    <source>
        <dbReference type="EMBL" id="UXI67677.1"/>
    </source>
</evidence>
<evidence type="ECO:0000313" key="3">
    <source>
        <dbReference type="Proteomes" id="UP001064632"/>
    </source>
</evidence>
<name>A0ABY6BIJ2_9GAMM</name>
<reference evidence="2" key="1">
    <citation type="submission" date="2022-09" db="EMBL/GenBank/DDBJ databases">
        <title>Tahibacter sp. nov., isolated from a fresh water.</title>
        <authorList>
            <person name="Baek J.H."/>
            <person name="Lee J.K."/>
            <person name="Kim J.M."/>
            <person name="Jeon C.O."/>
        </authorList>
    </citation>
    <scope>NUCLEOTIDE SEQUENCE</scope>
    <source>
        <strain evidence="2">W38</strain>
    </source>
</reference>
<organism evidence="2 3">
    <name type="scientific">Tahibacter amnicola</name>
    <dbReference type="NCBI Taxonomy" id="2976241"/>
    <lineage>
        <taxon>Bacteria</taxon>
        <taxon>Pseudomonadati</taxon>
        <taxon>Pseudomonadota</taxon>
        <taxon>Gammaproteobacteria</taxon>
        <taxon>Lysobacterales</taxon>
        <taxon>Rhodanobacteraceae</taxon>
        <taxon>Tahibacter</taxon>
    </lineage>
</organism>
<accession>A0ABY6BIJ2</accession>
<feature type="signal peptide" evidence="1">
    <location>
        <begin position="1"/>
        <end position="21"/>
    </location>
</feature>